<feature type="region of interest" description="Disordered" evidence="1">
    <location>
        <begin position="1"/>
        <end position="51"/>
    </location>
</feature>
<protein>
    <submittedName>
        <fullName evidence="2">Uncharacterized protein</fullName>
    </submittedName>
</protein>
<dbReference type="Proteomes" id="UP001066276">
    <property type="component" value="Chromosome 7"/>
</dbReference>
<dbReference type="EMBL" id="JANPWB010000011">
    <property type="protein sequence ID" value="KAJ1132354.1"/>
    <property type="molecule type" value="Genomic_DNA"/>
</dbReference>
<dbReference type="AlphaFoldDB" id="A0AAV7PYR4"/>
<reference evidence="2" key="1">
    <citation type="journal article" date="2022" name="bioRxiv">
        <title>Sequencing and chromosome-scale assembly of the giantPleurodeles waltlgenome.</title>
        <authorList>
            <person name="Brown T."/>
            <person name="Elewa A."/>
            <person name="Iarovenko S."/>
            <person name="Subramanian E."/>
            <person name="Araus A.J."/>
            <person name="Petzold A."/>
            <person name="Susuki M."/>
            <person name="Suzuki K.-i.T."/>
            <person name="Hayashi T."/>
            <person name="Toyoda A."/>
            <person name="Oliveira C."/>
            <person name="Osipova E."/>
            <person name="Leigh N.D."/>
            <person name="Simon A."/>
            <person name="Yun M.H."/>
        </authorList>
    </citation>
    <scope>NUCLEOTIDE SEQUENCE</scope>
    <source>
        <strain evidence="2">20211129_DDA</strain>
        <tissue evidence="2">Liver</tissue>
    </source>
</reference>
<keyword evidence="3" id="KW-1185">Reference proteome</keyword>
<accession>A0AAV7PYR4</accession>
<organism evidence="2 3">
    <name type="scientific">Pleurodeles waltl</name>
    <name type="common">Iberian ribbed newt</name>
    <dbReference type="NCBI Taxonomy" id="8319"/>
    <lineage>
        <taxon>Eukaryota</taxon>
        <taxon>Metazoa</taxon>
        <taxon>Chordata</taxon>
        <taxon>Craniata</taxon>
        <taxon>Vertebrata</taxon>
        <taxon>Euteleostomi</taxon>
        <taxon>Amphibia</taxon>
        <taxon>Batrachia</taxon>
        <taxon>Caudata</taxon>
        <taxon>Salamandroidea</taxon>
        <taxon>Salamandridae</taxon>
        <taxon>Pleurodelinae</taxon>
        <taxon>Pleurodeles</taxon>
    </lineage>
</organism>
<name>A0AAV7PYR4_PLEWA</name>
<evidence type="ECO:0000313" key="2">
    <source>
        <dbReference type="EMBL" id="KAJ1132354.1"/>
    </source>
</evidence>
<proteinExistence type="predicted"/>
<comment type="caution">
    <text evidence="2">The sequence shown here is derived from an EMBL/GenBank/DDBJ whole genome shotgun (WGS) entry which is preliminary data.</text>
</comment>
<sequence length="84" mass="8620">MRAGSPAAHAQQLLGASSGEPEAPTDPRSGQTPTATVESGGAPRGAPMPKVESLRRHLTHLRTVNNAMLTRLRIVADGTAGLIG</sequence>
<evidence type="ECO:0000256" key="1">
    <source>
        <dbReference type="SAM" id="MobiDB-lite"/>
    </source>
</evidence>
<feature type="compositionally biased region" description="Polar residues" evidence="1">
    <location>
        <begin position="28"/>
        <end position="37"/>
    </location>
</feature>
<evidence type="ECO:0000313" key="3">
    <source>
        <dbReference type="Proteomes" id="UP001066276"/>
    </source>
</evidence>
<gene>
    <name evidence="2" type="ORF">NDU88_010668</name>
</gene>